<dbReference type="SUPFAM" id="SSF53448">
    <property type="entry name" value="Nucleotide-diphospho-sugar transferases"/>
    <property type="match status" value="1"/>
</dbReference>
<dbReference type="Pfam" id="PF01501">
    <property type="entry name" value="Glyco_transf_8"/>
    <property type="match status" value="1"/>
</dbReference>
<feature type="transmembrane region" description="Helical" evidence="1">
    <location>
        <begin position="54"/>
        <end position="77"/>
    </location>
</feature>
<keyword evidence="1" id="KW-1133">Transmembrane helix</keyword>
<dbReference type="EMBL" id="MK072153">
    <property type="protein sequence ID" value="AYV79553.1"/>
    <property type="molecule type" value="Genomic_DNA"/>
</dbReference>
<accession>A0A3G5A113</accession>
<dbReference type="InterPro" id="IPR029044">
    <property type="entry name" value="Nucleotide-diphossugar_trans"/>
</dbReference>
<reference evidence="2" key="1">
    <citation type="submission" date="2018-10" db="EMBL/GenBank/DDBJ databases">
        <title>Hidden diversity of soil giant viruses.</title>
        <authorList>
            <person name="Schulz F."/>
            <person name="Alteio L."/>
            <person name="Goudeau D."/>
            <person name="Ryan E.M."/>
            <person name="Malmstrom R.R."/>
            <person name="Blanchard J."/>
            <person name="Woyke T."/>
        </authorList>
    </citation>
    <scope>NUCLEOTIDE SEQUENCE</scope>
    <source>
        <strain evidence="2">FNV1</strain>
    </source>
</reference>
<dbReference type="PANTHER" id="PTHR11183">
    <property type="entry name" value="GLYCOGENIN SUBFAMILY MEMBER"/>
    <property type="match status" value="1"/>
</dbReference>
<proteinExistence type="predicted"/>
<organism evidence="2">
    <name type="scientific">Faunusvirus sp</name>
    <dbReference type="NCBI Taxonomy" id="2487766"/>
    <lineage>
        <taxon>Viruses</taxon>
        <taxon>Varidnaviria</taxon>
        <taxon>Bamfordvirae</taxon>
        <taxon>Nucleocytoviricota</taxon>
        <taxon>Megaviricetes</taxon>
        <taxon>Imitervirales</taxon>
        <taxon>Mimiviridae</taxon>
    </lineage>
</organism>
<evidence type="ECO:0000256" key="1">
    <source>
        <dbReference type="SAM" id="Phobius"/>
    </source>
</evidence>
<keyword evidence="1" id="KW-0472">Membrane</keyword>
<protein>
    <submittedName>
        <fullName evidence="2">Glycosyltransferase</fullName>
    </submittedName>
</protein>
<keyword evidence="2" id="KW-0808">Transferase</keyword>
<keyword evidence="1" id="KW-0812">Transmembrane</keyword>
<sequence>MSDEYIKLTELPEDKLRDIQLSCPGEDEHTYKMPMESEMFYTDKSSPYYGKSRYAYLTLVMLGDLYISAALVLAYSIRLSNTKADIVVLVTNDVTQAGRDALKLVYDRVIEIDYIKVLSDRVRKDPKRQYLNYVFTKFNLFKLVEYEKIILLDADAIVLKYYDHLFTMPTPAGVILNDKDDFIKYDKSGNYVIRKDLKIDWYEKYCAECGHGKSIPRRMTDIVLKDKRKSGIGGGLMLLKPDIKEFDSIMSDLRNSQTQRLIGSFSWPEQQYMCARYSGKWTSINPRFFGLQGYPHWSVLYGLQYGGDKPFIRNTKMPEAERLKYSDYILWHAYYYVILQRYPVLRNLNFLQEVNKFNELFMRQKQPALNLKQLHIIKTDRSYKEIKRKKHISLKYNIPYNKIDRDDIRKYMKKSEKSKVEKQ</sequence>
<dbReference type="InterPro" id="IPR002495">
    <property type="entry name" value="Glyco_trans_8"/>
</dbReference>
<dbReference type="GO" id="GO:0016757">
    <property type="term" value="F:glycosyltransferase activity"/>
    <property type="evidence" value="ECO:0007669"/>
    <property type="project" value="InterPro"/>
</dbReference>
<evidence type="ECO:0000313" key="2">
    <source>
        <dbReference type="EMBL" id="AYV79553.1"/>
    </source>
</evidence>
<dbReference type="InterPro" id="IPR050587">
    <property type="entry name" value="GNT1/Glycosyltrans_8"/>
</dbReference>
<dbReference type="Gene3D" id="3.90.550.10">
    <property type="entry name" value="Spore Coat Polysaccharide Biosynthesis Protein SpsA, Chain A"/>
    <property type="match status" value="1"/>
</dbReference>
<name>A0A3G5A113_9VIRU</name>
<gene>
    <name evidence="2" type="ORF">Faunusvirus22_4</name>
</gene>